<protein>
    <submittedName>
        <fullName evidence="3">S-layer homology domain-containing protein</fullName>
    </submittedName>
</protein>
<keyword evidence="1" id="KW-0732">Signal</keyword>
<dbReference type="InterPro" id="IPR029410">
    <property type="entry name" value="CAP_assoc"/>
</dbReference>
<evidence type="ECO:0000313" key="3">
    <source>
        <dbReference type="EMBL" id="MBD2870762.1"/>
    </source>
</evidence>
<proteinExistence type="predicted"/>
<organism evidence="3 4">
    <name type="scientific">Paenibacillus arenilitoris</name>
    <dbReference type="NCBI Taxonomy" id="2772299"/>
    <lineage>
        <taxon>Bacteria</taxon>
        <taxon>Bacillati</taxon>
        <taxon>Bacillota</taxon>
        <taxon>Bacilli</taxon>
        <taxon>Bacillales</taxon>
        <taxon>Paenibacillaceae</taxon>
        <taxon>Paenibacillus</taxon>
    </lineage>
</organism>
<name>A0A927CNW2_9BACL</name>
<feature type="signal peptide" evidence="1">
    <location>
        <begin position="1"/>
        <end position="23"/>
    </location>
</feature>
<feature type="chain" id="PRO_5038436916" evidence="1">
    <location>
        <begin position="24"/>
        <end position="461"/>
    </location>
</feature>
<dbReference type="AlphaFoldDB" id="A0A927CNW2"/>
<dbReference type="EMBL" id="JACXIY010000023">
    <property type="protein sequence ID" value="MBD2870762.1"/>
    <property type="molecule type" value="Genomic_DNA"/>
</dbReference>
<gene>
    <name evidence="3" type="ORF">IDH41_19440</name>
</gene>
<comment type="caution">
    <text evidence="3">The sequence shown here is derived from an EMBL/GenBank/DDBJ whole genome shotgun (WGS) entry which is preliminary data.</text>
</comment>
<dbReference type="PROSITE" id="PS51272">
    <property type="entry name" value="SLH"/>
    <property type="match status" value="1"/>
</dbReference>
<dbReference type="Proteomes" id="UP000632125">
    <property type="component" value="Unassembled WGS sequence"/>
</dbReference>
<dbReference type="Pfam" id="PF14504">
    <property type="entry name" value="CAP_assoc_N"/>
    <property type="match status" value="1"/>
</dbReference>
<dbReference type="InterPro" id="IPR035940">
    <property type="entry name" value="CAP_sf"/>
</dbReference>
<keyword evidence="4" id="KW-1185">Reference proteome</keyword>
<feature type="domain" description="SLH" evidence="2">
    <location>
        <begin position="25"/>
        <end position="88"/>
    </location>
</feature>
<dbReference type="PANTHER" id="PTHR31157">
    <property type="entry name" value="SCP DOMAIN-CONTAINING PROTEIN"/>
    <property type="match status" value="1"/>
</dbReference>
<dbReference type="SUPFAM" id="SSF55797">
    <property type="entry name" value="PR-1-like"/>
    <property type="match status" value="1"/>
</dbReference>
<reference evidence="3" key="1">
    <citation type="submission" date="2020-09" db="EMBL/GenBank/DDBJ databases">
        <title>A novel bacterium of genus Paenibacillus, isolated from South China Sea.</title>
        <authorList>
            <person name="Huang H."/>
            <person name="Mo K."/>
            <person name="Hu Y."/>
        </authorList>
    </citation>
    <scope>NUCLEOTIDE SEQUENCE</scope>
    <source>
        <strain evidence="3">IB182493</strain>
    </source>
</reference>
<dbReference type="RefSeq" id="WP_190863963.1">
    <property type="nucleotide sequence ID" value="NZ_JACXIY010000023.1"/>
</dbReference>
<evidence type="ECO:0000259" key="2">
    <source>
        <dbReference type="PROSITE" id="PS51272"/>
    </source>
</evidence>
<evidence type="ECO:0000256" key="1">
    <source>
        <dbReference type="SAM" id="SignalP"/>
    </source>
</evidence>
<dbReference type="InterPro" id="IPR014044">
    <property type="entry name" value="CAP_dom"/>
</dbReference>
<dbReference type="PANTHER" id="PTHR31157:SF1">
    <property type="entry name" value="SCP DOMAIN-CONTAINING PROTEIN"/>
    <property type="match status" value="1"/>
</dbReference>
<dbReference type="InterPro" id="IPR001119">
    <property type="entry name" value="SLH_dom"/>
</dbReference>
<dbReference type="Gene3D" id="3.40.33.10">
    <property type="entry name" value="CAP"/>
    <property type="match status" value="1"/>
</dbReference>
<dbReference type="Pfam" id="PF00188">
    <property type="entry name" value="CAP"/>
    <property type="match status" value="1"/>
</dbReference>
<accession>A0A927CNW2</accession>
<dbReference type="Pfam" id="PF00395">
    <property type="entry name" value="SLH"/>
    <property type="match status" value="1"/>
</dbReference>
<sequence>MALIKSSLSAALIMAAVPIPAHTAAAPLSFTDTAGHWAGEYISWAVEQHLAQGYADGSFRPNKLVTEAEFLAMLLRAYGLVSDAKAGGDWSQPYYAYADSHGWPLFYDNDGGSFRRGQAALLLASAANGKAYSEQGAIEWLLSERISNGRTSATVGGYEPDGKLTRAEALTFFYNLKLHKDSLSTATIAETGTSLGGVALGDSLQEMTRSLGKPSRIDPSEYGFAWYVYTGGYSNYSMYGVLDNRVTALFSGSSGSWRTSDGVSVGMTLAEAKKRVGTAAKGRTEDDYFAYAAGSEQIALFVDRHDNDKIIGMLRMDASAATSSKPAYSAKLQSAYEQQLFDLANAERSSRGIPALSWDKPASASARKHSADMMKRDFFDHANPDGLSPFARMKNEGIRYSSAAENIAAGYRNAIYAHYGWMNSESGHRESLLSAKYTRLGTGTAFGGSYDTYYTQNFYAP</sequence>
<dbReference type="CDD" id="cd05379">
    <property type="entry name" value="CAP_bacterial"/>
    <property type="match status" value="1"/>
</dbReference>
<evidence type="ECO:0000313" key="4">
    <source>
        <dbReference type="Proteomes" id="UP000632125"/>
    </source>
</evidence>